<keyword evidence="1" id="KW-0812">Transmembrane</keyword>
<evidence type="ECO:0000313" key="2">
    <source>
        <dbReference type="EMBL" id="PIR46535.1"/>
    </source>
</evidence>
<dbReference type="Proteomes" id="UP000230833">
    <property type="component" value="Unassembled WGS sequence"/>
</dbReference>
<sequence length="128" mass="14217">MKVCSILISVILISIFFVGIIPMHAGEHGEMEGDCFFRVIVPGVDCGSLASLFGVTNAHIDALINLANYNLVLIYLLFLSLTAFVALMKQKEPLLQIVALNLVEENSVINRKWMARWLSLLQNSPNRS</sequence>
<gene>
    <name evidence="2" type="ORF">COV07_03860</name>
</gene>
<organism evidence="2 3">
    <name type="scientific">Candidatus Vogelbacteria bacterium CG10_big_fil_rev_8_21_14_0_10_45_14</name>
    <dbReference type="NCBI Taxonomy" id="1975042"/>
    <lineage>
        <taxon>Bacteria</taxon>
        <taxon>Candidatus Vogeliibacteriota</taxon>
    </lineage>
</organism>
<dbReference type="AlphaFoldDB" id="A0A2H0RL74"/>
<feature type="transmembrane region" description="Helical" evidence="1">
    <location>
        <begin position="67"/>
        <end position="87"/>
    </location>
</feature>
<dbReference type="EMBL" id="PCYL01000040">
    <property type="protein sequence ID" value="PIR46535.1"/>
    <property type="molecule type" value="Genomic_DNA"/>
</dbReference>
<keyword evidence="1" id="KW-1133">Transmembrane helix</keyword>
<evidence type="ECO:0000313" key="3">
    <source>
        <dbReference type="Proteomes" id="UP000230833"/>
    </source>
</evidence>
<comment type="caution">
    <text evidence="2">The sequence shown here is derived from an EMBL/GenBank/DDBJ whole genome shotgun (WGS) entry which is preliminary data.</text>
</comment>
<reference evidence="2 3" key="1">
    <citation type="submission" date="2017-09" db="EMBL/GenBank/DDBJ databases">
        <title>Depth-based differentiation of microbial function through sediment-hosted aquifers and enrichment of novel symbionts in the deep terrestrial subsurface.</title>
        <authorList>
            <person name="Probst A.J."/>
            <person name="Ladd B."/>
            <person name="Jarett J.K."/>
            <person name="Geller-Mcgrath D.E."/>
            <person name="Sieber C.M."/>
            <person name="Emerson J.B."/>
            <person name="Anantharaman K."/>
            <person name="Thomas B.C."/>
            <person name="Malmstrom R."/>
            <person name="Stieglmeier M."/>
            <person name="Klingl A."/>
            <person name="Woyke T."/>
            <person name="Ryan C.M."/>
            <person name="Banfield J.F."/>
        </authorList>
    </citation>
    <scope>NUCLEOTIDE SEQUENCE [LARGE SCALE GENOMIC DNA]</scope>
    <source>
        <strain evidence="2">CG10_big_fil_rev_8_21_14_0_10_45_14</strain>
    </source>
</reference>
<feature type="transmembrane region" description="Helical" evidence="1">
    <location>
        <begin position="35"/>
        <end position="55"/>
    </location>
</feature>
<feature type="transmembrane region" description="Helical" evidence="1">
    <location>
        <begin position="6"/>
        <end position="23"/>
    </location>
</feature>
<accession>A0A2H0RL74</accession>
<proteinExistence type="predicted"/>
<keyword evidence="1" id="KW-0472">Membrane</keyword>
<protein>
    <submittedName>
        <fullName evidence="2">Uncharacterized protein</fullName>
    </submittedName>
</protein>
<name>A0A2H0RL74_9BACT</name>
<evidence type="ECO:0000256" key="1">
    <source>
        <dbReference type="SAM" id="Phobius"/>
    </source>
</evidence>